<organism evidence="3 4">
    <name type="scientific">Ornithinicoccus hortensis</name>
    <dbReference type="NCBI Taxonomy" id="82346"/>
    <lineage>
        <taxon>Bacteria</taxon>
        <taxon>Bacillati</taxon>
        <taxon>Actinomycetota</taxon>
        <taxon>Actinomycetes</taxon>
        <taxon>Micrococcales</taxon>
        <taxon>Intrasporangiaceae</taxon>
        <taxon>Ornithinicoccus</taxon>
    </lineage>
</organism>
<protein>
    <recommendedName>
        <fullName evidence="2">YCII-related domain-containing protein</fullName>
    </recommendedName>
</protein>
<evidence type="ECO:0000256" key="1">
    <source>
        <dbReference type="ARBA" id="ARBA00007689"/>
    </source>
</evidence>
<evidence type="ECO:0000313" key="4">
    <source>
        <dbReference type="Proteomes" id="UP000319516"/>
    </source>
</evidence>
<comment type="similarity">
    <text evidence="1">Belongs to the YciI family.</text>
</comment>
<sequence length="114" mass="12364">MKYLMLLMSEGERPPWDEQTPAEQAAALQQHDDFGAACEAREGVRILAAEALDGQPTVVRTRGGERSVTAGPYAESVEQLGGFYLIETPDLETLLDLAQSLPPYDLQFSPVGVA</sequence>
<dbReference type="PANTHER" id="PTHR35174:SF3">
    <property type="entry name" value="BLL7171 PROTEIN"/>
    <property type="match status" value="1"/>
</dbReference>
<feature type="domain" description="YCII-related" evidence="2">
    <location>
        <begin position="22"/>
        <end position="104"/>
    </location>
</feature>
<dbReference type="AlphaFoldDB" id="A0A542YWA8"/>
<evidence type="ECO:0000259" key="2">
    <source>
        <dbReference type="Pfam" id="PF03795"/>
    </source>
</evidence>
<name>A0A542YWA8_9MICO</name>
<proteinExistence type="inferred from homology"/>
<evidence type="ECO:0000313" key="3">
    <source>
        <dbReference type="EMBL" id="TQL52378.1"/>
    </source>
</evidence>
<dbReference type="RefSeq" id="WP_141786259.1">
    <property type="nucleotide sequence ID" value="NZ_BAAAIK010000001.1"/>
</dbReference>
<dbReference type="EMBL" id="VFOP01000001">
    <property type="protein sequence ID" value="TQL52378.1"/>
    <property type="molecule type" value="Genomic_DNA"/>
</dbReference>
<dbReference type="InterPro" id="IPR011008">
    <property type="entry name" value="Dimeric_a/b-barrel"/>
</dbReference>
<dbReference type="Proteomes" id="UP000319516">
    <property type="component" value="Unassembled WGS sequence"/>
</dbReference>
<reference evidence="3 4" key="1">
    <citation type="submission" date="2019-06" db="EMBL/GenBank/DDBJ databases">
        <title>Sequencing the genomes of 1000 actinobacteria strains.</title>
        <authorList>
            <person name="Klenk H.-P."/>
        </authorList>
    </citation>
    <scope>NUCLEOTIDE SEQUENCE [LARGE SCALE GENOMIC DNA]</scope>
    <source>
        <strain evidence="3 4">DSM 12335</strain>
    </source>
</reference>
<dbReference type="Pfam" id="PF03795">
    <property type="entry name" value="YCII"/>
    <property type="match status" value="1"/>
</dbReference>
<comment type="caution">
    <text evidence="3">The sequence shown here is derived from an EMBL/GenBank/DDBJ whole genome shotgun (WGS) entry which is preliminary data.</text>
</comment>
<keyword evidence="4" id="KW-1185">Reference proteome</keyword>
<dbReference type="OrthoDB" id="668782at2"/>
<accession>A0A542YWA8</accession>
<dbReference type="InterPro" id="IPR005545">
    <property type="entry name" value="YCII"/>
</dbReference>
<dbReference type="PANTHER" id="PTHR35174">
    <property type="entry name" value="BLL7171 PROTEIN-RELATED"/>
    <property type="match status" value="1"/>
</dbReference>
<gene>
    <name evidence="3" type="ORF">FB467_3562</name>
</gene>
<dbReference type="Gene3D" id="3.30.70.1060">
    <property type="entry name" value="Dimeric alpha+beta barrel"/>
    <property type="match status" value="1"/>
</dbReference>
<dbReference type="SUPFAM" id="SSF54909">
    <property type="entry name" value="Dimeric alpha+beta barrel"/>
    <property type="match status" value="1"/>
</dbReference>